<evidence type="ECO:0000313" key="1">
    <source>
        <dbReference type="EMBL" id="CDM32082.1"/>
    </source>
</evidence>
<sequence>MNVILDLQDQAHKLSFSQLKASIAVLASTIQGDQSELPTVAISPLNLSDVQVMLKLKHSLSNLEFRNKPPVGLSPICVRLSLGTLIRAAAAQSNMKAPPQLRALK</sequence>
<reference evidence="1" key="1">
    <citation type="journal article" date="2014" name="Nat. Commun.">
        <title>Multiple recent horizontal transfers of a large genomic region in cheese making fungi.</title>
        <authorList>
            <person name="Cheeseman K."/>
            <person name="Ropars J."/>
            <person name="Renault P."/>
            <person name="Dupont J."/>
            <person name="Gouzy J."/>
            <person name="Branca A."/>
            <person name="Abraham A.L."/>
            <person name="Ceppi M."/>
            <person name="Conseiller E."/>
            <person name="Debuchy R."/>
            <person name="Malagnac F."/>
            <person name="Goarin A."/>
            <person name="Silar P."/>
            <person name="Lacoste S."/>
            <person name="Sallet E."/>
            <person name="Bensimon A."/>
            <person name="Giraud T."/>
            <person name="Brygoo Y."/>
        </authorList>
    </citation>
    <scope>NUCLEOTIDE SEQUENCE [LARGE SCALE GENOMIC DNA]</scope>
    <source>
        <strain evidence="1">FM164</strain>
    </source>
</reference>
<name>W6QRB0_PENRF</name>
<dbReference type="AlphaFoldDB" id="W6QRB0"/>
<dbReference type="STRING" id="1365484.W6QRB0"/>
<dbReference type="EMBL" id="HG792016">
    <property type="protein sequence ID" value="CDM32082.1"/>
    <property type="molecule type" value="Genomic_DNA"/>
</dbReference>
<dbReference type="Proteomes" id="UP000030686">
    <property type="component" value="Unassembled WGS sequence"/>
</dbReference>
<organism evidence="1 2">
    <name type="scientific">Penicillium roqueforti (strain FM164)</name>
    <dbReference type="NCBI Taxonomy" id="1365484"/>
    <lineage>
        <taxon>Eukaryota</taxon>
        <taxon>Fungi</taxon>
        <taxon>Dikarya</taxon>
        <taxon>Ascomycota</taxon>
        <taxon>Pezizomycotina</taxon>
        <taxon>Eurotiomycetes</taxon>
        <taxon>Eurotiomycetidae</taxon>
        <taxon>Eurotiales</taxon>
        <taxon>Aspergillaceae</taxon>
        <taxon>Penicillium</taxon>
    </lineage>
</organism>
<dbReference type="OrthoDB" id="10499166at2759"/>
<protein>
    <submittedName>
        <fullName evidence="1">Genomic scaffold, ProqFM164S02</fullName>
    </submittedName>
</protein>
<keyword evidence="2" id="KW-1185">Reference proteome</keyword>
<proteinExistence type="predicted"/>
<evidence type="ECO:0000313" key="2">
    <source>
        <dbReference type="Proteomes" id="UP000030686"/>
    </source>
</evidence>
<accession>W6QRB0</accession>
<gene>
    <name evidence="1" type="ORF">PROQFM164_S02g002233</name>
</gene>